<dbReference type="InterPro" id="IPR036388">
    <property type="entry name" value="WH-like_DNA-bd_sf"/>
</dbReference>
<sequence length="209" mass="23422">MARRVICAGLMSEQLSQSIVIDNHINSFKCNLDCLQFNFEHYIIQSMETSKHQLPTASIPPELLGPESLLLDNQLCFALYSASLTMTKIYTPLLQKMGLTYPQYLVLLTLWERDEVTVSTLGERLFLDSGTLTPLLKRLESSGFLRRQRAVHDERQVIVSLTAAGRNLRNEAQAIPLHVSCSVGCSLDEVKMLTLELQRLRAAMAGNIG</sequence>
<evidence type="ECO:0000256" key="1">
    <source>
        <dbReference type="ARBA" id="ARBA00004496"/>
    </source>
</evidence>
<accession>A0A127Q0A3</accession>
<reference evidence="7 8" key="1">
    <citation type="submission" date="2015-11" db="EMBL/GenBank/DDBJ databases">
        <title>Exploring the genomic traits of fungus-feeding bacterial genus Collimonas.</title>
        <authorList>
            <person name="Song C."/>
            <person name="Schmidt R."/>
            <person name="de Jager V."/>
            <person name="Krzyzanowska D."/>
            <person name="Jongedijk E."/>
            <person name="Cankar K."/>
            <person name="Beekwilder J."/>
            <person name="van Veen A."/>
            <person name="de Boer W."/>
            <person name="van Veen J.A."/>
            <person name="Garbeva P."/>
        </authorList>
    </citation>
    <scope>NUCLEOTIDE SEQUENCE [LARGE SCALE GENOMIC DNA]</scope>
    <source>
        <strain evidence="7 8">Ter91</strain>
    </source>
</reference>
<dbReference type="GO" id="GO:0003700">
    <property type="term" value="F:DNA-binding transcription factor activity"/>
    <property type="evidence" value="ECO:0007669"/>
    <property type="project" value="InterPro"/>
</dbReference>
<evidence type="ECO:0000256" key="2">
    <source>
        <dbReference type="ARBA" id="ARBA00022490"/>
    </source>
</evidence>
<keyword evidence="3" id="KW-0805">Transcription regulation</keyword>
<proteinExistence type="predicted"/>
<dbReference type="InterPro" id="IPR039422">
    <property type="entry name" value="MarR/SlyA-like"/>
</dbReference>
<dbReference type="InterPro" id="IPR000835">
    <property type="entry name" value="HTH_MarR-typ"/>
</dbReference>
<dbReference type="EMBL" id="CP013234">
    <property type="protein sequence ID" value="AMP03457.1"/>
    <property type="molecule type" value="Genomic_DNA"/>
</dbReference>
<dbReference type="STRING" id="279113.CPter91_1072"/>
<gene>
    <name evidence="7" type="primary">ohrR</name>
    <name evidence="7" type="ORF">CPter91_1072</name>
</gene>
<keyword evidence="5" id="KW-0804">Transcription</keyword>
<dbReference type="PANTHER" id="PTHR33164">
    <property type="entry name" value="TRANSCRIPTIONAL REGULATOR, MARR FAMILY"/>
    <property type="match status" value="1"/>
</dbReference>
<keyword evidence="2" id="KW-0963">Cytoplasm</keyword>
<evidence type="ECO:0000313" key="8">
    <source>
        <dbReference type="Proteomes" id="UP000074561"/>
    </source>
</evidence>
<evidence type="ECO:0000259" key="6">
    <source>
        <dbReference type="PROSITE" id="PS50995"/>
    </source>
</evidence>
<evidence type="ECO:0000256" key="5">
    <source>
        <dbReference type="ARBA" id="ARBA00023163"/>
    </source>
</evidence>
<dbReference type="InterPro" id="IPR055166">
    <property type="entry name" value="Transc_reg_Sar_Rot_HTH"/>
</dbReference>
<keyword evidence="4" id="KW-0238">DNA-binding</keyword>
<dbReference type="Proteomes" id="UP000074561">
    <property type="component" value="Chromosome"/>
</dbReference>
<dbReference type="SUPFAM" id="SSF46785">
    <property type="entry name" value="Winged helix' DNA-binding domain"/>
    <property type="match status" value="1"/>
</dbReference>
<feature type="domain" description="HTH marR-type" evidence="6">
    <location>
        <begin position="72"/>
        <end position="202"/>
    </location>
</feature>
<dbReference type="InterPro" id="IPR036390">
    <property type="entry name" value="WH_DNA-bd_sf"/>
</dbReference>
<evidence type="ECO:0000313" key="7">
    <source>
        <dbReference type="EMBL" id="AMP03457.1"/>
    </source>
</evidence>
<dbReference type="PROSITE" id="PS50995">
    <property type="entry name" value="HTH_MARR_2"/>
    <property type="match status" value="1"/>
</dbReference>
<evidence type="ECO:0000256" key="3">
    <source>
        <dbReference type="ARBA" id="ARBA00023015"/>
    </source>
</evidence>
<dbReference type="AlphaFoldDB" id="A0A127Q0A3"/>
<dbReference type="PANTHER" id="PTHR33164:SF5">
    <property type="entry name" value="ORGANIC HYDROPEROXIDE RESISTANCE TRANSCRIPTIONAL REGULATOR"/>
    <property type="match status" value="1"/>
</dbReference>
<dbReference type="PATRIC" id="fig|279113.9.peg.1063"/>
<dbReference type="PRINTS" id="PR00598">
    <property type="entry name" value="HTHMARR"/>
</dbReference>
<dbReference type="GO" id="GO:0003677">
    <property type="term" value="F:DNA binding"/>
    <property type="evidence" value="ECO:0007669"/>
    <property type="project" value="UniProtKB-KW"/>
</dbReference>
<evidence type="ECO:0000256" key="4">
    <source>
        <dbReference type="ARBA" id="ARBA00023125"/>
    </source>
</evidence>
<dbReference type="KEGG" id="cpra:CPter91_1072"/>
<dbReference type="GO" id="GO:0006950">
    <property type="term" value="P:response to stress"/>
    <property type="evidence" value="ECO:0007669"/>
    <property type="project" value="TreeGrafter"/>
</dbReference>
<dbReference type="FunFam" id="1.10.10.10:FF:000163">
    <property type="entry name" value="MarR family transcriptional regulator"/>
    <property type="match status" value="1"/>
</dbReference>
<dbReference type="SMART" id="SM00347">
    <property type="entry name" value="HTH_MARR"/>
    <property type="match status" value="1"/>
</dbReference>
<name>A0A127Q0A3_9BURK</name>
<dbReference type="Gene3D" id="1.10.10.10">
    <property type="entry name" value="Winged helix-like DNA-binding domain superfamily/Winged helix DNA-binding domain"/>
    <property type="match status" value="1"/>
</dbReference>
<dbReference type="Pfam" id="PF22381">
    <property type="entry name" value="Staph_reg_Sar_Rot"/>
    <property type="match status" value="1"/>
</dbReference>
<protein>
    <submittedName>
        <fullName evidence="7">Transcriptional regulator OhrR domain protein</fullName>
    </submittedName>
</protein>
<organism evidence="7 8">
    <name type="scientific">Collimonas pratensis</name>
    <dbReference type="NCBI Taxonomy" id="279113"/>
    <lineage>
        <taxon>Bacteria</taxon>
        <taxon>Pseudomonadati</taxon>
        <taxon>Pseudomonadota</taxon>
        <taxon>Betaproteobacteria</taxon>
        <taxon>Burkholderiales</taxon>
        <taxon>Oxalobacteraceae</taxon>
        <taxon>Collimonas</taxon>
    </lineage>
</organism>
<comment type="subcellular location">
    <subcellularLocation>
        <location evidence="1">Cytoplasm</location>
    </subcellularLocation>
</comment>
<dbReference type="GO" id="GO:0005737">
    <property type="term" value="C:cytoplasm"/>
    <property type="evidence" value="ECO:0007669"/>
    <property type="project" value="UniProtKB-SubCell"/>
</dbReference>